<evidence type="ECO:0000313" key="3">
    <source>
        <dbReference type="EMBL" id="MDG0866460.1"/>
    </source>
</evidence>
<keyword evidence="5" id="KW-1185">Reference proteome</keyword>
<evidence type="ECO:0000313" key="5">
    <source>
        <dbReference type="Proteomes" id="UP001219901"/>
    </source>
</evidence>
<sequence>MISNLSLVLRHLGPIGLLKAIYFAVITSIAKTVGVKTMKKKVFNYKLYLDTSDKGLSRTLFLFGRREIDHYKMLQEILKPGMKILDIGANIGYYAIMESLAIGPSGKITAIEPMLPNIEMLKRNVELNNASNIEVIHGAVSESTGTGKMFMSTHSNLHTFHRDGSAFDYLDSTPVDVPTMTLRDAGERSGTRAELIRMDVEGHEVEILGQLVELVKEDFMTPRVIFETHLSRYKEGNDFVPVLQALFDLGYTVRMASSSNKPGTARVTALGYDGGTPFYSDFGERAIFRDLSNEHAIDLICNTGGLRTVLLEKTG</sequence>
<dbReference type="Gene3D" id="3.40.50.150">
    <property type="entry name" value="Vaccinia Virus protein VP39"/>
    <property type="match status" value="1"/>
</dbReference>
<reference evidence="5 6" key="1">
    <citation type="submission" date="2019-11" db="EMBL/GenBank/DDBJ databases">
        <authorList>
            <person name="Cho J.-C."/>
        </authorList>
    </citation>
    <scope>NUCLEOTIDE SEQUENCE [LARGE SCALE GENOMIC DNA]</scope>
    <source>
        <strain evidence="4 5">JH1073</strain>
        <strain evidence="3 6">JH702</strain>
    </source>
</reference>
<feature type="domain" description="Methyltransferase FkbM" evidence="2">
    <location>
        <begin position="86"/>
        <end position="252"/>
    </location>
</feature>
<reference evidence="4" key="2">
    <citation type="journal article" date="2023" name="Nat. Commun.">
        <title>Cultivation of marine bacteria of the SAR202 clade.</title>
        <authorList>
            <person name="Lim Y."/>
            <person name="Seo J.H."/>
            <person name="Giovannoni S.J."/>
            <person name="Kang I."/>
            <person name="Cho J.C."/>
        </authorList>
    </citation>
    <scope>NUCLEOTIDE SEQUENCE</scope>
    <source>
        <strain evidence="4">JH1073</strain>
    </source>
</reference>
<dbReference type="InterPro" id="IPR029063">
    <property type="entry name" value="SAM-dependent_MTases_sf"/>
</dbReference>
<dbReference type="AlphaFoldDB" id="A0AAJ6CR18"/>
<keyword evidence="1" id="KW-0472">Membrane</keyword>
<accession>A0AAJ6CR18</accession>
<dbReference type="InterPro" id="IPR006342">
    <property type="entry name" value="FkbM_mtfrase"/>
</dbReference>
<dbReference type="InterPro" id="IPR052514">
    <property type="entry name" value="SAM-dependent_MTase"/>
</dbReference>
<name>A0AAJ6CR18_9CHLR</name>
<dbReference type="Pfam" id="PF05050">
    <property type="entry name" value="Methyltransf_21"/>
    <property type="match status" value="1"/>
</dbReference>
<evidence type="ECO:0000313" key="4">
    <source>
        <dbReference type="EMBL" id="WFG38826.1"/>
    </source>
</evidence>
<dbReference type="PANTHER" id="PTHR34203">
    <property type="entry name" value="METHYLTRANSFERASE, FKBM FAMILY PROTEIN"/>
    <property type="match status" value="1"/>
</dbReference>
<dbReference type="CDD" id="cd02440">
    <property type="entry name" value="AdoMet_MTases"/>
    <property type="match status" value="1"/>
</dbReference>
<dbReference type="PANTHER" id="PTHR34203:SF15">
    <property type="entry name" value="SLL1173 PROTEIN"/>
    <property type="match status" value="1"/>
</dbReference>
<dbReference type="EMBL" id="CP046147">
    <property type="protein sequence ID" value="WFG38826.1"/>
    <property type="molecule type" value="Genomic_DNA"/>
</dbReference>
<dbReference type="GO" id="GO:0032259">
    <property type="term" value="P:methylation"/>
    <property type="evidence" value="ECO:0007669"/>
    <property type="project" value="UniProtKB-KW"/>
</dbReference>
<evidence type="ECO:0000313" key="6">
    <source>
        <dbReference type="Proteomes" id="UP001321249"/>
    </source>
</evidence>
<evidence type="ECO:0000259" key="2">
    <source>
        <dbReference type="Pfam" id="PF05050"/>
    </source>
</evidence>
<gene>
    <name evidence="3" type="ORF">GKO46_05155</name>
    <name evidence="4" type="ORF">GKO48_04105</name>
</gene>
<reference evidence="5" key="3">
    <citation type="submission" date="2023-06" db="EMBL/GenBank/DDBJ databases">
        <title>Pangenomics reveal diversification of enzyme families and niche specialization in globally abundant SAR202 bacteria.</title>
        <authorList>
            <person name="Saw J.H.W."/>
        </authorList>
    </citation>
    <scope>NUCLEOTIDE SEQUENCE [LARGE SCALE GENOMIC DNA]</scope>
    <source>
        <strain evidence="5">JH1073</strain>
    </source>
</reference>
<dbReference type="RefSeq" id="WP_342822109.1">
    <property type="nucleotide sequence ID" value="NZ_CP046146.1"/>
</dbReference>
<organism evidence="4 5">
    <name type="scientific">Candidatus Lucifugimonas marina</name>
    <dbReference type="NCBI Taxonomy" id="3038979"/>
    <lineage>
        <taxon>Bacteria</taxon>
        <taxon>Bacillati</taxon>
        <taxon>Chloroflexota</taxon>
        <taxon>Dehalococcoidia</taxon>
        <taxon>SAR202 cluster</taxon>
        <taxon>Candidatus Lucifugimonadales</taxon>
        <taxon>Candidatus Lucifugimonadaceae</taxon>
        <taxon>Candidatus Lucifugimonas</taxon>
    </lineage>
</organism>
<evidence type="ECO:0000256" key="1">
    <source>
        <dbReference type="SAM" id="Phobius"/>
    </source>
</evidence>
<dbReference type="EMBL" id="WMBE01000001">
    <property type="protein sequence ID" value="MDG0866460.1"/>
    <property type="molecule type" value="Genomic_DNA"/>
</dbReference>
<keyword evidence="4" id="KW-0808">Transferase</keyword>
<dbReference type="SUPFAM" id="SSF53335">
    <property type="entry name" value="S-adenosyl-L-methionine-dependent methyltransferases"/>
    <property type="match status" value="1"/>
</dbReference>
<keyword evidence="1" id="KW-0812">Transmembrane</keyword>
<dbReference type="NCBIfam" id="TIGR01444">
    <property type="entry name" value="fkbM_fam"/>
    <property type="match status" value="1"/>
</dbReference>
<keyword evidence="1" id="KW-1133">Transmembrane helix</keyword>
<protein>
    <submittedName>
        <fullName evidence="4">FkbM family methyltransferase</fullName>
    </submittedName>
</protein>
<proteinExistence type="predicted"/>
<dbReference type="GO" id="GO:0008168">
    <property type="term" value="F:methyltransferase activity"/>
    <property type="evidence" value="ECO:0007669"/>
    <property type="project" value="UniProtKB-KW"/>
</dbReference>
<feature type="transmembrane region" description="Helical" evidence="1">
    <location>
        <begin position="12"/>
        <end position="30"/>
    </location>
</feature>
<dbReference type="Proteomes" id="UP001219901">
    <property type="component" value="Chromosome"/>
</dbReference>
<keyword evidence="4" id="KW-0489">Methyltransferase</keyword>
<dbReference type="Proteomes" id="UP001321249">
    <property type="component" value="Unassembled WGS sequence"/>
</dbReference>